<sequence length="136" mass="16048">MQFFLNQPDSKISANEIKCLLAILILSGYNTLPSKRMYWDLKDDAKNILVSSSMRRNRFLHIQRFLHLADNTKMDASDKAWKIRPLMDKMKKRFLDNFVPVQNLDFDESMIRYYGRHGCKQFIRSKPLDLVTKCGV</sequence>
<dbReference type="Pfam" id="PF13843">
    <property type="entry name" value="DDE_Tnp_1_7"/>
    <property type="match status" value="1"/>
</dbReference>
<evidence type="ECO:0000313" key="2">
    <source>
        <dbReference type="EMBL" id="KAJ8955520.1"/>
    </source>
</evidence>
<dbReference type="AlphaFoldDB" id="A0AAV8YXM8"/>
<accession>A0AAV8YXM8</accession>
<dbReference type="Proteomes" id="UP001162156">
    <property type="component" value="Unassembled WGS sequence"/>
</dbReference>
<evidence type="ECO:0000313" key="3">
    <source>
        <dbReference type="Proteomes" id="UP001162156"/>
    </source>
</evidence>
<keyword evidence="3" id="KW-1185">Reference proteome</keyword>
<feature type="domain" description="PiggyBac transposable element-derived protein" evidence="1">
    <location>
        <begin position="10"/>
        <end position="133"/>
    </location>
</feature>
<protein>
    <recommendedName>
        <fullName evidence="1">PiggyBac transposable element-derived protein domain-containing protein</fullName>
    </recommendedName>
</protein>
<dbReference type="GO" id="GO:0043565">
    <property type="term" value="F:sequence-specific DNA binding"/>
    <property type="evidence" value="ECO:0007669"/>
    <property type="project" value="TreeGrafter"/>
</dbReference>
<organism evidence="2 3">
    <name type="scientific">Rhamnusium bicolor</name>
    <dbReference type="NCBI Taxonomy" id="1586634"/>
    <lineage>
        <taxon>Eukaryota</taxon>
        <taxon>Metazoa</taxon>
        <taxon>Ecdysozoa</taxon>
        <taxon>Arthropoda</taxon>
        <taxon>Hexapoda</taxon>
        <taxon>Insecta</taxon>
        <taxon>Pterygota</taxon>
        <taxon>Neoptera</taxon>
        <taxon>Endopterygota</taxon>
        <taxon>Coleoptera</taxon>
        <taxon>Polyphaga</taxon>
        <taxon>Cucujiformia</taxon>
        <taxon>Chrysomeloidea</taxon>
        <taxon>Cerambycidae</taxon>
        <taxon>Lepturinae</taxon>
        <taxon>Rhagiini</taxon>
        <taxon>Rhamnusium</taxon>
    </lineage>
</organism>
<gene>
    <name evidence="2" type="ORF">NQ314_006874</name>
</gene>
<comment type="caution">
    <text evidence="2">The sequence shown here is derived from an EMBL/GenBank/DDBJ whole genome shotgun (WGS) entry which is preliminary data.</text>
</comment>
<dbReference type="PANTHER" id="PTHR47055:SF2">
    <property type="entry name" value="PIGGYBAC TRANSPOSABLE ELEMENT-DERIVED PROTEIN 2-RELATED"/>
    <property type="match status" value="1"/>
</dbReference>
<dbReference type="PANTHER" id="PTHR47055">
    <property type="entry name" value="DDE_TNP_1_7 DOMAIN-CONTAINING PROTEIN"/>
    <property type="match status" value="1"/>
</dbReference>
<reference evidence="2" key="1">
    <citation type="journal article" date="2023" name="Insect Mol. Biol.">
        <title>Genome sequencing provides insights into the evolution of gene families encoding plant cell wall-degrading enzymes in longhorned beetles.</title>
        <authorList>
            <person name="Shin N.R."/>
            <person name="Okamura Y."/>
            <person name="Kirsch R."/>
            <person name="Pauchet Y."/>
        </authorList>
    </citation>
    <scope>NUCLEOTIDE SEQUENCE</scope>
    <source>
        <strain evidence="2">RBIC_L_NR</strain>
    </source>
</reference>
<proteinExistence type="predicted"/>
<dbReference type="InterPro" id="IPR029526">
    <property type="entry name" value="PGBD"/>
</dbReference>
<dbReference type="InterPro" id="IPR052638">
    <property type="entry name" value="PiggyBac_TE-derived"/>
</dbReference>
<dbReference type="EMBL" id="JANEYF010001871">
    <property type="protein sequence ID" value="KAJ8955520.1"/>
    <property type="molecule type" value="Genomic_DNA"/>
</dbReference>
<name>A0AAV8YXM8_9CUCU</name>
<evidence type="ECO:0000259" key="1">
    <source>
        <dbReference type="Pfam" id="PF13843"/>
    </source>
</evidence>